<evidence type="ECO:0000313" key="4">
    <source>
        <dbReference type="Proteomes" id="UP000215767"/>
    </source>
</evidence>
<keyword evidence="3" id="KW-0032">Aminotransferase</keyword>
<dbReference type="Pfam" id="PF04972">
    <property type="entry name" value="BON"/>
    <property type="match status" value="3"/>
</dbReference>
<evidence type="ECO:0000256" key="1">
    <source>
        <dbReference type="ARBA" id="ARBA00022729"/>
    </source>
</evidence>
<keyword evidence="1" id="KW-0732">Signal</keyword>
<feature type="domain" description="BON" evidence="2">
    <location>
        <begin position="83"/>
        <end position="151"/>
    </location>
</feature>
<feature type="domain" description="BON" evidence="2">
    <location>
        <begin position="154"/>
        <end position="222"/>
    </location>
</feature>
<dbReference type="PANTHER" id="PTHR34606:SF4">
    <property type="entry name" value="OUTER MEMBRANE LIPOPROTEIN DOLP"/>
    <property type="match status" value="1"/>
</dbReference>
<feature type="domain" description="BON" evidence="2">
    <location>
        <begin position="8"/>
        <end position="76"/>
    </location>
</feature>
<comment type="caution">
    <text evidence="3">The sequence shown here is derived from an EMBL/GenBank/DDBJ whole genome shotgun (WGS) entry which is preliminary data.</text>
</comment>
<evidence type="ECO:0000313" key="3">
    <source>
        <dbReference type="EMBL" id="OZI60736.1"/>
    </source>
</evidence>
<dbReference type="EMBL" id="NEVS01000004">
    <property type="protein sequence ID" value="OZI60736.1"/>
    <property type="molecule type" value="Genomic_DNA"/>
</dbReference>
<evidence type="ECO:0000259" key="2">
    <source>
        <dbReference type="PROSITE" id="PS50914"/>
    </source>
</evidence>
<dbReference type="RefSeq" id="WP_094842142.1">
    <property type="nucleotide sequence ID" value="NZ_NEVS01000004.1"/>
</dbReference>
<gene>
    <name evidence="3" type="ORF">CAL28_15230</name>
</gene>
<dbReference type="InterPro" id="IPR007055">
    <property type="entry name" value="BON_dom"/>
</dbReference>
<organism evidence="3 4">
    <name type="scientific">Bordetella genomosp. 11</name>
    <dbReference type="NCBI Taxonomy" id="1416808"/>
    <lineage>
        <taxon>Bacteria</taxon>
        <taxon>Pseudomonadati</taxon>
        <taxon>Pseudomonadota</taxon>
        <taxon>Betaproteobacteria</taxon>
        <taxon>Burkholderiales</taxon>
        <taxon>Alcaligenaceae</taxon>
        <taxon>Bordetella</taxon>
    </lineage>
</organism>
<protein>
    <submittedName>
        <fullName evidence="3">Ornithine aminotransferase</fullName>
    </submittedName>
</protein>
<sequence length="226" mass="24906">MNQEERNADESLRQRVLDALEADPAVNAAHVGVSASNGIVTLSGHVDTYAERFDIEHIVRKVRGVRGIALEVTVRRAADKHVDDDQIAQRALSIIKWSAGIPEQDIQVTVQHGWVTLTGRVSWHFQRMAAEMAVRKLSGVTGITNQIELLRQVRPDNVERTIQAALRRDAELEAAGIHVAIRGETAVLEGHVSTWHEKAAAERACWSVPGVRAVENLLSIRSEVTA</sequence>
<keyword evidence="3" id="KW-0808">Transferase</keyword>
<dbReference type="OrthoDB" id="870892at2"/>
<reference evidence="4" key="1">
    <citation type="submission" date="2017-05" db="EMBL/GenBank/DDBJ databases">
        <title>Complete and WGS of Bordetella genogroups.</title>
        <authorList>
            <person name="Spilker T."/>
            <person name="Lipuma J."/>
        </authorList>
    </citation>
    <scope>NUCLEOTIDE SEQUENCE [LARGE SCALE GENOMIC DNA]</scope>
    <source>
        <strain evidence="4">AU8856</strain>
    </source>
</reference>
<accession>A0A261UFM5</accession>
<dbReference type="PANTHER" id="PTHR34606">
    <property type="entry name" value="BON DOMAIN-CONTAINING PROTEIN"/>
    <property type="match status" value="1"/>
</dbReference>
<name>A0A261UFM5_9BORD</name>
<dbReference type="Gene3D" id="3.30.1340.30">
    <property type="match status" value="3"/>
</dbReference>
<dbReference type="InterPro" id="IPR014004">
    <property type="entry name" value="Transpt-assoc_nodulatn_dom_bac"/>
</dbReference>
<proteinExistence type="predicted"/>
<dbReference type="PROSITE" id="PS50914">
    <property type="entry name" value="BON"/>
    <property type="match status" value="3"/>
</dbReference>
<dbReference type="InterPro" id="IPR051686">
    <property type="entry name" value="Lipoprotein_DolP"/>
</dbReference>
<dbReference type="AlphaFoldDB" id="A0A261UFM5"/>
<dbReference type="Proteomes" id="UP000215767">
    <property type="component" value="Unassembled WGS sequence"/>
</dbReference>
<dbReference type="GO" id="GO:0008483">
    <property type="term" value="F:transaminase activity"/>
    <property type="evidence" value="ECO:0007669"/>
    <property type="project" value="UniProtKB-KW"/>
</dbReference>
<dbReference type="SMART" id="SM00749">
    <property type="entry name" value="BON"/>
    <property type="match status" value="3"/>
</dbReference>
<keyword evidence="4" id="KW-1185">Reference proteome</keyword>